<organism evidence="10 11">
    <name type="scientific">Termititenax aidoneus</name>
    <dbReference type="NCBI Taxonomy" id="2218524"/>
    <lineage>
        <taxon>Bacteria</taxon>
        <taxon>Bacillati</taxon>
        <taxon>Candidatus Margulisiibacteriota</taxon>
        <taxon>Candidatus Termititenacia</taxon>
        <taxon>Candidatus Termititenacales</taxon>
        <taxon>Candidatus Termititenacaceae</taxon>
        <taxon>Candidatus Termititenax</taxon>
    </lineage>
</organism>
<evidence type="ECO:0000256" key="3">
    <source>
        <dbReference type="ARBA" id="ARBA00011960"/>
    </source>
</evidence>
<dbReference type="Pfam" id="PF05690">
    <property type="entry name" value="ThiG"/>
    <property type="match status" value="1"/>
</dbReference>
<evidence type="ECO:0000256" key="4">
    <source>
        <dbReference type="ARBA" id="ARBA00022679"/>
    </source>
</evidence>
<keyword evidence="8" id="KW-0963">Cytoplasm</keyword>
<comment type="catalytic activity">
    <reaction evidence="7 8">
        <text>[ThiS sulfur-carrier protein]-C-terminal-Gly-aminoethanethioate + 2-iminoacetate + 1-deoxy-D-xylulose 5-phosphate = [ThiS sulfur-carrier protein]-C-terminal Gly-Gly + 2-[(2R,5Z)-2-carboxy-4-methylthiazol-5(2H)-ylidene]ethyl phosphate + 2 H2O + H(+)</text>
        <dbReference type="Rhea" id="RHEA:26297"/>
        <dbReference type="Rhea" id="RHEA-COMP:12909"/>
        <dbReference type="Rhea" id="RHEA-COMP:19908"/>
        <dbReference type="ChEBI" id="CHEBI:15377"/>
        <dbReference type="ChEBI" id="CHEBI:15378"/>
        <dbReference type="ChEBI" id="CHEBI:57792"/>
        <dbReference type="ChEBI" id="CHEBI:62899"/>
        <dbReference type="ChEBI" id="CHEBI:77846"/>
        <dbReference type="ChEBI" id="CHEBI:90778"/>
        <dbReference type="ChEBI" id="CHEBI:232372"/>
        <dbReference type="EC" id="2.8.1.10"/>
    </reaction>
</comment>
<feature type="active site" description="Schiff-base intermediate with DXP" evidence="8">
    <location>
        <position position="107"/>
    </location>
</feature>
<feature type="binding site" evidence="8">
    <location>
        <begin position="195"/>
        <end position="196"/>
    </location>
    <ligand>
        <name>1-deoxy-D-xylulose 5-phosphate</name>
        <dbReference type="ChEBI" id="CHEBI:57792"/>
    </ligand>
</feature>
<dbReference type="Proteomes" id="UP000269352">
    <property type="component" value="Unassembled WGS sequence"/>
</dbReference>
<protein>
    <recommendedName>
        <fullName evidence="3 8">Thiazole synthase</fullName>
        <ecNumber evidence="3 8">2.8.1.10</ecNumber>
    </recommendedName>
</protein>
<evidence type="ECO:0000313" key="10">
    <source>
        <dbReference type="EMBL" id="GBR73336.1"/>
    </source>
</evidence>
<keyword evidence="4 8" id="KW-0808">Transferase</keyword>
<evidence type="ECO:0000259" key="9">
    <source>
        <dbReference type="Pfam" id="PF05690"/>
    </source>
</evidence>
<dbReference type="SUPFAM" id="SSF110399">
    <property type="entry name" value="ThiG-like"/>
    <property type="match status" value="1"/>
</dbReference>
<feature type="domain" description="Thiazole synthase ThiG" evidence="9">
    <location>
        <begin position="17"/>
        <end position="260"/>
    </location>
</feature>
<proteinExistence type="inferred from homology"/>
<keyword evidence="11" id="KW-1185">Reference proteome</keyword>
<gene>
    <name evidence="8 10" type="primary">thiG</name>
    <name evidence="10" type="ORF">NO1_0736</name>
</gene>
<dbReference type="PANTHER" id="PTHR34266:SF2">
    <property type="entry name" value="THIAZOLE SYNTHASE"/>
    <property type="match status" value="1"/>
</dbReference>
<dbReference type="EC" id="2.8.1.10" evidence="3 8"/>
<evidence type="ECO:0000256" key="6">
    <source>
        <dbReference type="ARBA" id="ARBA00023270"/>
    </source>
</evidence>
<comment type="function">
    <text evidence="1 8">Catalyzes the rearrangement of 1-deoxy-D-xylulose 5-phosphate (DXP) to produce the thiazole phosphate moiety of thiamine. Sulfur is provided by the thiocarboxylate moiety of the carrier protein ThiS. In vitro, sulfur can be provided by H(2)S.</text>
</comment>
<dbReference type="CDD" id="cd04728">
    <property type="entry name" value="ThiG"/>
    <property type="match status" value="1"/>
</dbReference>
<comment type="subunit">
    <text evidence="8">Homotetramer. Forms heterodimers with either ThiH or ThiS.</text>
</comment>
<dbReference type="UniPathway" id="UPA00060"/>
<feature type="binding site" evidence="8">
    <location>
        <begin position="217"/>
        <end position="218"/>
    </location>
    <ligand>
        <name>1-deoxy-D-xylulose 5-phosphate</name>
        <dbReference type="ChEBI" id="CHEBI:57792"/>
    </ligand>
</feature>
<dbReference type="AlphaFoldDB" id="A0A388TA92"/>
<comment type="pathway">
    <text evidence="2 8">Cofactor biosynthesis; thiamine diphosphate biosynthesis.</text>
</comment>
<dbReference type="PANTHER" id="PTHR34266">
    <property type="entry name" value="THIAZOLE SYNTHASE"/>
    <property type="match status" value="1"/>
</dbReference>
<evidence type="ECO:0000256" key="2">
    <source>
        <dbReference type="ARBA" id="ARBA00004948"/>
    </source>
</evidence>
<keyword evidence="6 8" id="KW-0704">Schiff base</keyword>
<dbReference type="EMBL" id="BGZN01000009">
    <property type="protein sequence ID" value="GBR73336.1"/>
    <property type="molecule type" value="Genomic_DNA"/>
</dbReference>
<dbReference type="GO" id="GO:0005737">
    <property type="term" value="C:cytoplasm"/>
    <property type="evidence" value="ECO:0007669"/>
    <property type="project" value="UniProtKB-SubCell"/>
</dbReference>
<dbReference type="InterPro" id="IPR008867">
    <property type="entry name" value="ThiG"/>
</dbReference>
<evidence type="ECO:0000256" key="8">
    <source>
        <dbReference type="HAMAP-Rule" id="MF_00443"/>
    </source>
</evidence>
<feature type="binding site" evidence="8">
    <location>
        <position position="168"/>
    </location>
    <ligand>
        <name>1-deoxy-D-xylulose 5-phosphate</name>
        <dbReference type="ChEBI" id="CHEBI:57792"/>
    </ligand>
</feature>
<dbReference type="Gene3D" id="3.20.20.70">
    <property type="entry name" value="Aldolase class I"/>
    <property type="match status" value="1"/>
</dbReference>
<evidence type="ECO:0000256" key="7">
    <source>
        <dbReference type="ARBA" id="ARBA00049897"/>
    </source>
</evidence>
<dbReference type="InterPro" id="IPR033983">
    <property type="entry name" value="Thiazole_synthase_ThiG"/>
</dbReference>
<dbReference type="GO" id="GO:1990107">
    <property type="term" value="F:thiazole synthase activity"/>
    <property type="evidence" value="ECO:0007669"/>
    <property type="project" value="UniProtKB-EC"/>
</dbReference>
<keyword evidence="5 8" id="KW-0784">Thiamine biosynthesis</keyword>
<comment type="subcellular location">
    <subcellularLocation>
        <location evidence="8">Cytoplasm</location>
    </subcellularLocation>
</comment>
<evidence type="ECO:0000313" key="11">
    <source>
        <dbReference type="Proteomes" id="UP000269352"/>
    </source>
</evidence>
<evidence type="ECO:0000256" key="1">
    <source>
        <dbReference type="ARBA" id="ARBA00002834"/>
    </source>
</evidence>
<reference evidence="10 11" key="1">
    <citation type="journal article" date="2019" name="ISME J.">
        <title>Genome analyses of uncultured TG2/ZB3 bacteria in 'Margulisbacteria' specifically attached to ectosymbiotic spirochetes of protists in the termite gut.</title>
        <authorList>
            <person name="Utami Y.D."/>
            <person name="Kuwahara H."/>
            <person name="Igai K."/>
            <person name="Murakami T."/>
            <person name="Sugaya K."/>
            <person name="Morikawa T."/>
            <person name="Nagura Y."/>
            <person name="Yuki M."/>
            <person name="Deevong P."/>
            <person name="Inoue T."/>
            <person name="Kihara K."/>
            <person name="Lo N."/>
            <person name="Yamada A."/>
            <person name="Ohkuma M."/>
            <person name="Hongoh Y."/>
        </authorList>
    </citation>
    <scope>NUCLEOTIDE SEQUENCE [LARGE SCALE GENOMIC DNA]</scope>
    <source>
        <strain evidence="10">NkOx7-01</strain>
    </source>
</reference>
<dbReference type="HAMAP" id="MF_00443">
    <property type="entry name" value="ThiG"/>
    <property type="match status" value="1"/>
</dbReference>
<accession>A0A388TA92</accession>
<comment type="similarity">
    <text evidence="8">Belongs to the ThiG family.</text>
</comment>
<evidence type="ECO:0000256" key="5">
    <source>
        <dbReference type="ARBA" id="ARBA00022977"/>
    </source>
</evidence>
<dbReference type="InterPro" id="IPR013785">
    <property type="entry name" value="Aldolase_TIM"/>
</dbReference>
<comment type="caution">
    <text evidence="10">The sequence shown here is derived from an EMBL/GenBank/DDBJ whole genome shotgun (WGS) entry which is preliminary data.</text>
</comment>
<dbReference type="GO" id="GO:0009229">
    <property type="term" value="P:thiamine diphosphate biosynthetic process"/>
    <property type="evidence" value="ECO:0007669"/>
    <property type="project" value="UniProtKB-UniRule"/>
</dbReference>
<name>A0A388TA92_TERA1</name>
<sequence>MFFNIMLKSPIMDELILAGQKLTSRFFLGTGKFAGKKLMQETIEQSGAQVVTVALRRVDIQQNEENFLNFIPQNVRILANTSGARNADEAARIARLSQAAGLGNWVKIEVINDSKYLLPDNQETLKATEILAAEGFVVLPYISPDLYTARALVKAGAAAVMPLGALIGSNQGLQTKHLLEVLRQEITEVPLVVDAGLGAPSQAAAALEMGYDAALVNTAVSLANDPVKMARAFALAVEAGRAAYLAGQAPAATGASASSPLTGFLYNAR</sequence>